<dbReference type="InterPro" id="IPR029063">
    <property type="entry name" value="SAM-dependent_MTases_sf"/>
</dbReference>
<comment type="caution">
    <text evidence="2">The sequence shown here is derived from an EMBL/GenBank/DDBJ whole genome shotgun (WGS) entry which is preliminary data.</text>
</comment>
<proteinExistence type="predicted"/>
<dbReference type="Gene3D" id="3.40.50.150">
    <property type="entry name" value="Vaccinia Virus protein VP39"/>
    <property type="match status" value="1"/>
</dbReference>
<protein>
    <submittedName>
        <fullName evidence="2">G2533 protein</fullName>
    </submittedName>
</protein>
<evidence type="ECO:0000313" key="2">
    <source>
        <dbReference type="EMBL" id="CAL5220503.1"/>
    </source>
</evidence>
<accession>A0ABP1FKN1</accession>
<organism evidence="2 3">
    <name type="scientific">Coccomyxa viridis</name>
    <dbReference type="NCBI Taxonomy" id="1274662"/>
    <lineage>
        <taxon>Eukaryota</taxon>
        <taxon>Viridiplantae</taxon>
        <taxon>Chlorophyta</taxon>
        <taxon>core chlorophytes</taxon>
        <taxon>Trebouxiophyceae</taxon>
        <taxon>Trebouxiophyceae incertae sedis</taxon>
        <taxon>Coccomyxaceae</taxon>
        <taxon>Coccomyxa</taxon>
    </lineage>
</organism>
<name>A0ABP1FKN1_9CHLO</name>
<feature type="region of interest" description="Disordered" evidence="1">
    <location>
        <begin position="305"/>
        <end position="359"/>
    </location>
</feature>
<dbReference type="PANTHER" id="PTHR39290">
    <property type="entry name" value="C3H1-TYPE DOMAIN-CONTAINING PROTEIN-RELATED"/>
    <property type="match status" value="1"/>
</dbReference>
<dbReference type="SUPFAM" id="SSF53335">
    <property type="entry name" value="S-adenosyl-L-methionine-dependent methyltransferases"/>
    <property type="match status" value="1"/>
</dbReference>
<evidence type="ECO:0000256" key="1">
    <source>
        <dbReference type="SAM" id="MobiDB-lite"/>
    </source>
</evidence>
<keyword evidence="3" id="KW-1185">Reference proteome</keyword>
<sequence length="594" mass="63170">MSVVDDQAAQHEVLDAYRAFGWQFVPAEAAQDFRIIEPTEVEHDPSSGLPKAHAQAFGLTPCLGACALWGVTGSHPEGVVGLLMWRLMGTLSAARLCVAVLQSAAWASAAVRALLASLHGLQQAMASHKGPWLSKRGKLKQEASTLLSTFRTALHSCRELSQRTAGDADPASLSAESTVCMCADLDKAYYALLEHHLSCGYDTPPVPPPHVYFPALARAHPGNAAAVKELVRQCTGGYAKAVLRKVWGIRKTTEGLELPEQAALDNLLLAVMWARFQESCRLFRASGLAVGGGLDRVAADEDARMRAKLSSSRQQERPMGPGKRRRVETSSSSDSNASTQEGSHSDSDDGGSSSDSDAEIAWRDSAPASEEDIGPALATWPADSALSRWRAASRECHVYAYAPPTREALKALARVGPLLEVGAGTGYWALLLRQAGVSVTAVDSHPPGAQSGNLWHKGIPAMTEVSKGGVESVAAASPSQALFLCYPPSDSSMATQCLQAFRGSTVCFVGEWHGDTGDAAFMLQLQSDYQLERRIALPNWSDTAHELTIWQTRVSGVRTAVVPGTLPHTKVQLLHNSGPAIAANSAAVAGCVLQ</sequence>
<dbReference type="EMBL" id="CAXHTA020000004">
    <property type="protein sequence ID" value="CAL5220503.1"/>
    <property type="molecule type" value="Genomic_DNA"/>
</dbReference>
<dbReference type="PANTHER" id="PTHR39290:SF6">
    <property type="entry name" value="S-ADENOSYL-L-METHIONINE-DEPENDENT METHYLTRANSFERASES SUPERFAMILY PROTEIN"/>
    <property type="match status" value="1"/>
</dbReference>
<evidence type="ECO:0000313" key="3">
    <source>
        <dbReference type="Proteomes" id="UP001497392"/>
    </source>
</evidence>
<dbReference type="Proteomes" id="UP001497392">
    <property type="component" value="Unassembled WGS sequence"/>
</dbReference>
<reference evidence="2 3" key="1">
    <citation type="submission" date="2024-06" db="EMBL/GenBank/DDBJ databases">
        <authorList>
            <person name="Kraege A."/>
            <person name="Thomma B."/>
        </authorList>
    </citation>
    <scope>NUCLEOTIDE SEQUENCE [LARGE SCALE GENOMIC DNA]</scope>
</reference>
<gene>
    <name evidence="2" type="primary">g2533</name>
    <name evidence="2" type="ORF">VP750_LOCUS2162</name>
</gene>